<reference evidence="2 3" key="1">
    <citation type="submission" date="2017-11" db="EMBL/GenBank/DDBJ databases">
        <title>Complete genome sequence of Streptomyces lavendulae subsp. lavendulae CCM 3239 (formerly 'Streptomyces aureofaciens CCM 3239'), the producer of the angucycline-type antibiotic auricin.</title>
        <authorList>
            <person name="Busche T."/>
            <person name="Novakova R."/>
            <person name="Al'Dilaimi A."/>
            <person name="Homerova D."/>
            <person name="Feckova L."/>
            <person name="Rezuchova B."/>
            <person name="Mingyar E."/>
            <person name="Csolleiova D."/>
            <person name="Bekeova C."/>
            <person name="Winkler A."/>
            <person name="Sevcikova B."/>
            <person name="Kalinowski J."/>
            <person name="Kormanec J."/>
            <person name="Ruckert C."/>
        </authorList>
    </citation>
    <scope>NUCLEOTIDE SEQUENCE [LARGE SCALE GENOMIC DNA]</scope>
    <source>
        <strain evidence="2 3">CCM 3239</strain>
    </source>
</reference>
<dbReference type="Proteomes" id="UP000231791">
    <property type="component" value="Chromosome"/>
</dbReference>
<organism evidence="2 3">
    <name type="scientific">Streptomyces lavendulae subsp. lavendulae</name>
    <dbReference type="NCBI Taxonomy" id="58340"/>
    <lineage>
        <taxon>Bacteria</taxon>
        <taxon>Bacillati</taxon>
        <taxon>Actinomycetota</taxon>
        <taxon>Actinomycetes</taxon>
        <taxon>Kitasatosporales</taxon>
        <taxon>Streptomycetaceae</taxon>
        <taxon>Streptomyces</taxon>
    </lineage>
</organism>
<name>A0A2K8P8E2_STRLA</name>
<dbReference type="KEGG" id="slx:SLAV_05405"/>
<feature type="compositionally biased region" description="Low complexity" evidence="1">
    <location>
        <begin position="27"/>
        <end position="46"/>
    </location>
</feature>
<proteinExistence type="predicted"/>
<evidence type="ECO:0000256" key="1">
    <source>
        <dbReference type="SAM" id="MobiDB-lite"/>
    </source>
</evidence>
<dbReference type="EMBL" id="CP024985">
    <property type="protein sequence ID" value="ATZ22986.1"/>
    <property type="molecule type" value="Genomic_DNA"/>
</dbReference>
<accession>A0A2K8P8E2</accession>
<dbReference type="AlphaFoldDB" id="A0A2K8P8E2"/>
<feature type="region of interest" description="Disordered" evidence="1">
    <location>
        <begin position="24"/>
        <end position="63"/>
    </location>
</feature>
<sequence length="63" mass="6448">MASGVCGRPYTRPMNRTRVTEECLPQAAPAARATRTDRTGAGSRTAVGGQAPTAGRCAPHGHG</sequence>
<evidence type="ECO:0000313" key="3">
    <source>
        <dbReference type="Proteomes" id="UP000231791"/>
    </source>
</evidence>
<protein>
    <submittedName>
        <fullName evidence="2">Uncharacterized protein</fullName>
    </submittedName>
</protein>
<gene>
    <name evidence="2" type="ORF">SLAV_05405</name>
</gene>
<keyword evidence="3" id="KW-1185">Reference proteome</keyword>
<evidence type="ECO:0000313" key="2">
    <source>
        <dbReference type="EMBL" id="ATZ22986.1"/>
    </source>
</evidence>